<feature type="transmembrane region" description="Helical" evidence="1">
    <location>
        <begin position="6"/>
        <end position="26"/>
    </location>
</feature>
<name>A0A2R6T9B9_9ARCH</name>
<organism evidence="2 3">
    <name type="scientific">Candidatus Nitrosopelagicus brevis</name>
    <dbReference type="NCBI Taxonomy" id="1410606"/>
    <lineage>
        <taxon>Archaea</taxon>
        <taxon>Nitrososphaerota</taxon>
    </lineage>
</organism>
<keyword evidence="3" id="KW-1185">Reference proteome</keyword>
<evidence type="ECO:0000313" key="3">
    <source>
        <dbReference type="Proteomes" id="UP000241022"/>
    </source>
</evidence>
<dbReference type="OrthoDB" id="2910at2157"/>
<gene>
    <name evidence="2" type="ORF">A7X95_04690</name>
</gene>
<evidence type="ECO:0000313" key="2">
    <source>
        <dbReference type="EMBL" id="PTL87215.1"/>
    </source>
</evidence>
<dbReference type="GeneID" id="24817285"/>
<keyword evidence="1" id="KW-0472">Membrane</keyword>
<protein>
    <submittedName>
        <fullName evidence="2">Uncharacterized protein</fullName>
    </submittedName>
</protein>
<comment type="caution">
    <text evidence="2">The sequence shown here is derived from an EMBL/GenBank/DDBJ whole genome shotgun (WGS) entry which is preliminary data.</text>
</comment>
<reference evidence="2 3" key="2">
    <citation type="submission" date="2018-04" db="EMBL/GenBank/DDBJ databases">
        <title>Transcriptomics of ammonia oxidizing archaea.</title>
        <authorList>
            <person name="Carini P."/>
        </authorList>
    </citation>
    <scope>NUCLEOTIDE SEQUENCE [LARGE SCALE GENOMIC DNA]</scope>
    <source>
        <strain evidence="2 3">U25</strain>
    </source>
</reference>
<reference evidence="3" key="1">
    <citation type="submission" date="2016-05" db="EMBL/GenBank/DDBJ databases">
        <authorList>
            <person name="Dupont C."/>
            <person name="Santoro A."/>
        </authorList>
    </citation>
    <scope>NUCLEOTIDE SEQUENCE [LARGE SCALE GENOMIC DNA]</scope>
    <source>
        <strain evidence="3">U25</strain>
    </source>
</reference>
<keyword evidence="1" id="KW-0812">Transmembrane</keyword>
<proteinExistence type="predicted"/>
<dbReference type="AlphaFoldDB" id="A0A2R6T9B9"/>
<dbReference type="RefSeq" id="WP_048106412.1">
    <property type="nucleotide sequence ID" value="NZ_CP007026.1"/>
</dbReference>
<keyword evidence="1" id="KW-1133">Transmembrane helix</keyword>
<dbReference type="EMBL" id="LXWN01000002">
    <property type="protein sequence ID" value="PTL87215.1"/>
    <property type="molecule type" value="Genomic_DNA"/>
</dbReference>
<evidence type="ECO:0000256" key="1">
    <source>
        <dbReference type="SAM" id="Phobius"/>
    </source>
</evidence>
<accession>A0A2R6T9B9</accession>
<sequence length="97" mass="11550">MVYAWIIPISIVAILGISGYLVYRYVIFDILANSSINNTLKRYNIKKTQYEIIKEFNEMKGETLSDGEIRRLAKHYRRNEPDQFLSMYDNLRDRPKN</sequence>
<dbReference type="Proteomes" id="UP000241022">
    <property type="component" value="Unassembled WGS sequence"/>
</dbReference>